<feature type="region of interest" description="Disordered" evidence="1">
    <location>
        <begin position="250"/>
        <end position="275"/>
    </location>
</feature>
<organism evidence="3 4">
    <name type="scientific">Jatropha curcas</name>
    <name type="common">Barbados nut</name>
    <dbReference type="NCBI Taxonomy" id="180498"/>
    <lineage>
        <taxon>Eukaryota</taxon>
        <taxon>Viridiplantae</taxon>
        <taxon>Streptophyta</taxon>
        <taxon>Embryophyta</taxon>
        <taxon>Tracheophyta</taxon>
        <taxon>Spermatophyta</taxon>
        <taxon>Magnoliopsida</taxon>
        <taxon>eudicotyledons</taxon>
        <taxon>Gunneridae</taxon>
        <taxon>Pentapetalae</taxon>
        <taxon>rosids</taxon>
        <taxon>fabids</taxon>
        <taxon>Malpighiales</taxon>
        <taxon>Euphorbiaceae</taxon>
        <taxon>Crotonoideae</taxon>
        <taxon>Jatropheae</taxon>
        <taxon>Jatropha</taxon>
    </lineage>
</organism>
<evidence type="ECO:0000313" key="3">
    <source>
        <dbReference type="EMBL" id="KDP40807.1"/>
    </source>
</evidence>
<feature type="region of interest" description="Disordered" evidence="1">
    <location>
        <begin position="447"/>
        <end position="496"/>
    </location>
</feature>
<feature type="compositionally biased region" description="Polar residues" evidence="1">
    <location>
        <begin position="207"/>
        <end position="216"/>
    </location>
</feature>
<feature type="domain" description="PWWP" evidence="2">
    <location>
        <begin position="18"/>
        <end position="73"/>
    </location>
</feature>
<reference evidence="3 4" key="1">
    <citation type="journal article" date="2014" name="PLoS ONE">
        <title>Global Analysis of Gene Expression Profiles in Physic Nut (Jatropha curcas L.) Seedlings Exposed to Salt Stress.</title>
        <authorList>
            <person name="Zhang L."/>
            <person name="Zhang C."/>
            <person name="Wu P."/>
            <person name="Chen Y."/>
            <person name="Li M."/>
            <person name="Jiang H."/>
            <person name="Wu G."/>
        </authorList>
    </citation>
    <scope>NUCLEOTIDE SEQUENCE [LARGE SCALE GENOMIC DNA]</scope>
    <source>
        <strain evidence="4">cv. GZQX0401</strain>
        <tissue evidence="3">Young leaves</tissue>
    </source>
</reference>
<feature type="compositionally biased region" description="Basic residues" evidence="1">
    <location>
        <begin position="480"/>
        <end position="496"/>
    </location>
</feature>
<evidence type="ECO:0000256" key="1">
    <source>
        <dbReference type="SAM" id="MobiDB-lite"/>
    </source>
</evidence>
<protein>
    <recommendedName>
        <fullName evidence="2">PWWP domain-containing protein</fullName>
    </recommendedName>
</protein>
<evidence type="ECO:0000313" key="4">
    <source>
        <dbReference type="Proteomes" id="UP000027138"/>
    </source>
</evidence>
<keyword evidence="4" id="KW-1185">Reference proteome</keyword>
<dbReference type="EMBL" id="KK914327">
    <property type="protein sequence ID" value="KDP40807.1"/>
    <property type="molecule type" value="Genomic_DNA"/>
</dbReference>
<feature type="compositionally biased region" description="Low complexity" evidence="1">
    <location>
        <begin position="177"/>
        <end position="190"/>
    </location>
</feature>
<feature type="compositionally biased region" description="Polar residues" evidence="1">
    <location>
        <begin position="251"/>
        <end position="271"/>
    </location>
</feature>
<dbReference type="InterPro" id="IPR000313">
    <property type="entry name" value="PWWP_dom"/>
</dbReference>
<sequence>MGSSDDPNSSTQAIDASVGGLVWVRRRNGSWWPGRIMGLDEISEGSLVSPRSGTPVKLLGREDASVDWYNLEKSKRVKAFRCGEYDECIEKAKANAANGNKKAVKYARREDAILHALEIENARLGKDGVDFFSRTNNLGGENGSLAKESPSLSGSGKEGVDMTDEESDSGDSKDESNSGSSSGSGSDSGSAPELSQSGISFEEPNNFGASKVQSTQGKRRRTPNDSEDDGTEGIKRMRGLEDLGMVVGDSNAGNSVSNGSPMNGSKGYNSSMKRKRSQVANVHEFLKRKNRRRPLTKVLECTAMVSVPVICDQIPNSNGSPLHGLSDSRVSGIDSNESRKNLCVPVRNNSDSTGISSENGASLNHSEHACDASKVNYMLKKENGVSGVSGFAENGSSVRLFDVPFIGEEKQSTGLSPVLVSSSGRHQGGGLGRQPSQSCHAEAVSLKNGGLNESGSTSSGAVHVNNISQRMEKDTSKWQLKGKRNSRHISKNRKQDRRKYMVMDMDNEPAPYLAGIEHSDGFFPVSDQRVDCDGSRRSLASFNCKVDGVRDWSKSFSHRDMRGAIGDVSLPPQRSLPYRQSRFTVNSRYQTSDFPGRTITDSKLYDVKLEVKANYQPQNVPLVSLMSKLNGKAIIGRPLTVECVDDGFCDLIIRSNECDPTRASALDAAELGHAAMRNSDAGRIPAKHMTMQARFSPSKSPKRKCVLLPKKIRKLSTLTGNKEEYRKPVVEKLKGPVIACIPLKLVFSRINEAVNGSARQTNRALTSSNS</sequence>
<feature type="compositionally biased region" description="Polar residues" evidence="1">
    <location>
        <begin position="451"/>
        <end position="469"/>
    </location>
</feature>
<dbReference type="PANTHER" id="PTHR33697">
    <property type="entry name" value="T17B22.17 PROTEIN-RELATED"/>
    <property type="match status" value="1"/>
</dbReference>
<dbReference type="Pfam" id="PF00855">
    <property type="entry name" value="PWWP"/>
    <property type="match status" value="1"/>
</dbReference>
<dbReference type="SUPFAM" id="SSF63748">
    <property type="entry name" value="Tudor/PWWP/MBT"/>
    <property type="match status" value="1"/>
</dbReference>
<dbReference type="Proteomes" id="UP000027138">
    <property type="component" value="Unassembled WGS sequence"/>
</dbReference>
<dbReference type="PROSITE" id="PS50812">
    <property type="entry name" value="PWWP"/>
    <property type="match status" value="1"/>
</dbReference>
<evidence type="ECO:0000259" key="2">
    <source>
        <dbReference type="PROSITE" id="PS50812"/>
    </source>
</evidence>
<accession>A0A067KXF3</accession>
<proteinExistence type="predicted"/>
<dbReference type="OrthoDB" id="607790at2759"/>
<dbReference type="STRING" id="180498.A0A067KXF3"/>
<dbReference type="CDD" id="cd05162">
    <property type="entry name" value="PWWP"/>
    <property type="match status" value="1"/>
</dbReference>
<dbReference type="PANTHER" id="PTHR33697:SF1">
    <property type="entry name" value="TUDOR_PWWP_MBT SUPERFAMILY PROTEIN"/>
    <property type="match status" value="1"/>
</dbReference>
<name>A0A067KXF3_JATCU</name>
<dbReference type="AlphaFoldDB" id="A0A067KXF3"/>
<dbReference type="InterPro" id="IPR044679">
    <property type="entry name" value="PWWP2-like"/>
</dbReference>
<feature type="region of interest" description="Disordered" evidence="1">
    <location>
        <begin position="138"/>
        <end position="237"/>
    </location>
</feature>
<dbReference type="Gene3D" id="2.30.30.140">
    <property type="match status" value="1"/>
</dbReference>
<gene>
    <name evidence="3" type="ORF">JCGZ_24806</name>
</gene>